<comment type="similarity">
    <text evidence="1 2">Belongs to the serpin family.</text>
</comment>
<dbReference type="EMBL" id="ABDC03003507">
    <property type="status" value="NOT_ANNOTATED_CDS"/>
    <property type="molecule type" value="Genomic_DNA"/>
</dbReference>
<dbReference type="EMBL" id="ABDC03003502">
    <property type="status" value="NOT_ANNOTATED_CDS"/>
    <property type="molecule type" value="Genomic_DNA"/>
</dbReference>
<keyword evidence="6" id="KW-1185">Reference proteome</keyword>
<proteinExistence type="inferred from homology"/>
<feature type="chain" id="PRO_5034044409" evidence="3">
    <location>
        <begin position="21"/>
        <end position="421"/>
    </location>
</feature>
<dbReference type="EMBL" id="ABDC03003504">
    <property type="status" value="NOT_ANNOTATED_CDS"/>
    <property type="molecule type" value="Genomic_DNA"/>
</dbReference>
<reference evidence="5" key="1">
    <citation type="submission" date="2016-12" db="EMBL/GenBank/DDBJ databases">
        <title>Mouse lemur reference genome and diversity panel.</title>
        <authorList>
            <person name="Harris R."/>
            <person name="Larsen P."/>
            <person name="Liu Y."/>
            <person name="Hughes D.S."/>
            <person name="Murali S."/>
            <person name="Raveendran M."/>
            <person name="Korchina V."/>
            <person name="Wang M."/>
            <person name="Jhangiani S."/>
            <person name="Bandaranaike D."/>
            <person name="Bellair M."/>
            <person name="Blankenburg K."/>
            <person name="Chao H."/>
            <person name="Dahdouli M."/>
            <person name="Dinh H."/>
            <person name="Doddapaneni H."/>
            <person name="English A."/>
            <person name="Firestine M."/>
            <person name="Gnanaolivu R."/>
            <person name="Gross S."/>
            <person name="Hernandez B."/>
            <person name="Javaid M."/>
            <person name="Jayaseelan J."/>
            <person name="Jones J."/>
            <person name="Khan Z."/>
            <person name="Kovar C."/>
            <person name="Kurapati P."/>
            <person name="Le B."/>
            <person name="Lee S."/>
            <person name="Li M."/>
            <person name="Mathew T."/>
            <person name="Narasimhan A."/>
            <person name="Ngo D."/>
            <person name="Nguyen L."/>
            <person name="Okwuonu G."/>
            <person name="Ongeri F."/>
            <person name="Osuji N."/>
            <person name="Pu L.-L."/>
            <person name="Puazo M."/>
            <person name="Quiroz J."/>
            <person name="Raj R."/>
            <person name="Rajbhandari K."/>
            <person name="Reid J.G."/>
            <person name="Santibanez J."/>
            <person name="Sexton D."/>
            <person name="Skinner E."/>
            <person name="Vee V."/>
            <person name="Weissenberger G."/>
            <person name="Wu Y."/>
            <person name="Xin Y."/>
            <person name="Han Y."/>
            <person name="Campbell C."/>
            <person name="Brown A."/>
            <person name="Sullivan B."/>
            <person name="Shelton J."/>
            <person name="Brown S."/>
            <person name="Dudchenko O."/>
            <person name="Machol I."/>
            <person name="Durand N."/>
            <person name="Shamim M."/>
            <person name="Lieberman A."/>
            <person name="Muzny D.M."/>
            <person name="Richards S."/>
            <person name="Yoder A."/>
            <person name="Worley K.C."/>
            <person name="Rogers J."/>
            <person name="Gibbs R.A."/>
        </authorList>
    </citation>
    <scope>NUCLEOTIDE SEQUENCE [LARGE SCALE GENOMIC DNA]</scope>
</reference>
<dbReference type="EMBL" id="ABDC03003506">
    <property type="status" value="NOT_ANNOTATED_CDS"/>
    <property type="molecule type" value="Genomic_DNA"/>
</dbReference>
<sequence length="421" mass="46671">MFPLLALGLLVAGICPAVLCHPGGPRDQESVTLGDHDNGTRGDSLRLGSSDTDFAFGLYKQLALQNPNENVIFSPLSVSAALAFLSLGAGGTTLTELLQGLKFNLTETSEAEIHQSFQQLLRSLSRPSEQLQLSTGNAMFIAEQLRLRERFVEDARGLYASKAFKTNFQDSAAAEKFINDYVEKKTRGKIVDLVKDLDPSTMMVLVNYIFFKAKWKTPFDPHDTVKARFYLSRRKWVKVPMMSMEDLDVPYFRDEELSCAVAELMYTGNASALLVLPDLGKMKQVEAKLLPETLRRWRDSLQTRHIDSLQLPKFSISGDYNLENILPRLGIRAVFTKEADLSGITGAKNLVLSQMVHKAALDVAEVGTEAAAATGIKIIPMSGRMGPMFTLKFSRPFLVIIQDKALQGILFMAKVTELKEA</sequence>
<dbReference type="InterPro" id="IPR036186">
    <property type="entry name" value="Serpin_sf"/>
</dbReference>
<dbReference type="EMBL" id="ABDC03003509">
    <property type="status" value="NOT_ANNOTATED_CDS"/>
    <property type="molecule type" value="Genomic_DNA"/>
</dbReference>
<dbReference type="SUPFAM" id="SSF56574">
    <property type="entry name" value="Serpins"/>
    <property type="match status" value="1"/>
</dbReference>
<gene>
    <name evidence="5" type="primary">SERPINA3</name>
</gene>
<evidence type="ECO:0000256" key="3">
    <source>
        <dbReference type="SAM" id="SignalP"/>
    </source>
</evidence>
<dbReference type="CDD" id="cd19551">
    <property type="entry name" value="serpinA3_A1AC"/>
    <property type="match status" value="1"/>
</dbReference>
<keyword evidence="3" id="KW-0732">Signal</keyword>
<dbReference type="GeneTree" id="ENSGT00940000154392"/>
<protein>
    <submittedName>
        <fullName evidence="5">Serpin family A member 3</fullName>
    </submittedName>
</protein>
<dbReference type="EMBL" id="ABDC03003500">
    <property type="status" value="NOT_ANNOTATED_CDS"/>
    <property type="molecule type" value="Genomic_DNA"/>
</dbReference>
<dbReference type="EMBL" id="ABDC03003501">
    <property type="status" value="NOT_ANNOTATED_CDS"/>
    <property type="molecule type" value="Genomic_DNA"/>
</dbReference>
<dbReference type="SMART" id="SM00093">
    <property type="entry name" value="SERPIN"/>
    <property type="match status" value="1"/>
</dbReference>
<feature type="domain" description="Serpin" evidence="4">
    <location>
        <begin position="56"/>
        <end position="418"/>
    </location>
</feature>
<dbReference type="Gene3D" id="2.30.39.10">
    <property type="entry name" value="Alpha-1-antitrypsin, domain 1"/>
    <property type="match status" value="1"/>
</dbReference>
<dbReference type="InterPro" id="IPR042185">
    <property type="entry name" value="Serpin_sf_2"/>
</dbReference>
<dbReference type="EMBL" id="ABDC03003505">
    <property type="status" value="NOT_ANNOTATED_CDS"/>
    <property type="molecule type" value="Genomic_DNA"/>
</dbReference>
<accession>A0A8C5XPJ1</accession>
<organism evidence="5 6">
    <name type="scientific">Microcebus murinus</name>
    <name type="common">Gray mouse lemur</name>
    <name type="synonym">Lemur murinus</name>
    <dbReference type="NCBI Taxonomy" id="30608"/>
    <lineage>
        <taxon>Eukaryota</taxon>
        <taxon>Metazoa</taxon>
        <taxon>Chordata</taxon>
        <taxon>Craniata</taxon>
        <taxon>Vertebrata</taxon>
        <taxon>Euteleostomi</taxon>
        <taxon>Mammalia</taxon>
        <taxon>Eutheria</taxon>
        <taxon>Euarchontoglires</taxon>
        <taxon>Primates</taxon>
        <taxon>Strepsirrhini</taxon>
        <taxon>Lemuriformes</taxon>
        <taxon>Cheirogaleidae</taxon>
        <taxon>Microcebus</taxon>
    </lineage>
</organism>
<dbReference type="InterPro" id="IPR042178">
    <property type="entry name" value="Serpin_sf_1"/>
</dbReference>
<name>A0A8C5XPJ1_MICMU</name>
<dbReference type="AlphaFoldDB" id="A0A8C5XPJ1"/>
<dbReference type="Pfam" id="PF00079">
    <property type="entry name" value="Serpin"/>
    <property type="match status" value="1"/>
</dbReference>
<reference evidence="5" key="3">
    <citation type="submission" date="2025-09" db="UniProtKB">
        <authorList>
            <consortium name="Ensembl"/>
        </authorList>
    </citation>
    <scope>IDENTIFICATION</scope>
</reference>
<dbReference type="FunFam" id="3.30.497.10:FF:000001">
    <property type="entry name" value="Serine protease inhibitor"/>
    <property type="match status" value="1"/>
</dbReference>
<dbReference type="Proteomes" id="UP000694394">
    <property type="component" value="Chromosome 3"/>
</dbReference>
<dbReference type="InterPro" id="IPR000215">
    <property type="entry name" value="Serpin_fam"/>
</dbReference>
<dbReference type="Gene3D" id="3.30.497.10">
    <property type="entry name" value="Antithrombin, subunit I, domain 2"/>
    <property type="match status" value="1"/>
</dbReference>
<reference evidence="5" key="2">
    <citation type="submission" date="2025-08" db="UniProtKB">
        <authorList>
            <consortium name="Ensembl"/>
        </authorList>
    </citation>
    <scope>IDENTIFICATION</scope>
</reference>
<dbReference type="PANTHER" id="PTHR11461:SF145">
    <property type="entry name" value="ALPHA-1-ANTICHYMOTRYPSIN"/>
    <property type="match status" value="1"/>
</dbReference>
<feature type="signal peptide" evidence="3">
    <location>
        <begin position="1"/>
        <end position="20"/>
    </location>
</feature>
<dbReference type="Ensembl" id="ENSMICT00000031973.2">
    <property type="protein sequence ID" value="ENSMICP00000039022.2"/>
    <property type="gene ID" value="ENSMICG00000029260.2"/>
</dbReference>
<dbReference type="EMBL" id="ABDC03003508">
    <property type="status" value="NOT_ANNOTATED_CDS"/>
    <property type="molecule type" value="Genomic_DNA"/>
</dbReference>
<evidence type="ECO:0000259" key="4">
    <source>
        <dbReference type="SMART" id="SM00093"/>
    </source>
</evidence>
<evidence type="ECO:0000256" key="1">
    <source>
        <dbReference type="ARBA" id="ARBA00009500"/>
    </source>
</evidence>
<evidence type="ECO:0000313" key="6">
    <source>
        <dbReference type="Proteomes" id="UP000694394"/>
    </source>
</evidence>
<dbReference type="GO" id="GO:0004867">
    <property type="term" value="F:serine-type endopeptidase inhibitor activity"/>
    <property type="evidence" value="ECO:0007669"/>
    <property type="project" value="InterPro"/>
</dbReference>
<dbReference type="GO" id="GO:0005615">
    <property type="term" value="C:extracellular space"/>
    <property type="evidence" value="ECO:0007669"/>
    <property type="project" value="InterPro"/>
</dbReference>
<dbReference type="PANTHER" id="PTHR11461">
    <property type="entry name" value="SERINE PROTEASE INHIBITOR, SERPIN"/>
    <property type="match status" value="1"/>
</dbReference>
<evidence type="ECO:0000313" key="5">
    <source>
        <dbReference type="Ensembl" id="ENSMICP00000039022.2"/>
    </source>
</evidence>
<dbReference type="InterPro" id="IPR023796">
    <property type="entry name" value="Serpin_dom"/>
</dbReference>
<dbReference type="FunFam" id="2.30.39.10:FF:000002">
    <property type="entry name" value="Serpin family D member 1"/>
    <property type="match status" value="1"/>
</dbReference>
<evidence type="ECO:0000256" key="2">
    <source>
        <dbReference type="RuleBase" id="RU000411"/>
    </source>
</evidence>
<dbReference type="EMBL" id="ABDC03003503">
    <property type="status" value="NOT_ANNOTATED_CDS"/>
    <property type="molecule type" value="Genomic_DNA"/>
</dbReference>